<proteinExistence type="predicted"/>
<dbReference type="GO" id="GO:0008990">
    <property type="term" value="F:rRNA (guanine-N2-)-methyltransferase activity"/>
    <property type="evidence" value="ECO:0007669"/>
    <property type="project" value="InterPro"/>
</dbReference>
<dbReference type="Pfam" id="PF04445">
    <property type="entry name" value="SAM_MT"/>
    <property type="match status" value="1"/>
</dbReference>
<evidence type="ECO:0000313" key="2">
    <source>
        <dbReference type="Proteomes" id="UP000661691"/>
    </source>
</evidence>
<name>A0A926NG39_9BACL</name>
<gene>
    <name evidence="1" type="ORF">IC620_11280</name>
</gene>
<dbReference type="InterPro" id="IPR007536">
    <property type="entry name" value="16SrRNA_methylTrfase_J"/>
</dbReference>
<keyword evidence="1" id="KW-0489">Methyltransferase</keyword>
<dbReference type="SUPFAM" id="SSF53335">
    <property type="entry name" value="S-adenosyl-L-methionine-dependent methyltransferases"/>
    <property type="match status" value="1"/>
</dbReference>
<dbReference type="PANTHER" id="PTHR36112:SF1">
    <property type="entry name" value="RIBOSOMAL RNA SMALL SUBUNIT METHYLTRANSFERASE J"/>
    <property type="match status" value="1"/>
</dbReference>
<dbReference type="EMBL" id="JACXAH010000015">
    <property type="protein sequence ID" value="MBD1372939.1"/>
    <property type="molecule type" value="Genomic_DNA"/>
</dbReference>
<evidence type="ECO:0000313" key="1">
    <source>
        <dbReference type="EMBL" id="MBD1372939.1"/>
    </source>
</evidence>
<dbReference type="AlphaFoldDB" id="A0A926NG39"/>
<dbReference type="RefSeq" id="WP_191139729.1">
    <property type="nucleotide sequence ID" value="NZ_JACXAG020000004.1"/>
</dbReference>
<sequence>MFVTTSFQPRNLERTKAEQLASSLEVPYVERQKYNLPELFQQTSDVYALVVTKKELRCVSRTGEVFFFHPNMSALRIKHLQSNQPDVMVTATQMQAGDTVLDCTMGMGADAIVASYAVGAKGKVIALESETAIAVIVQAGLQSYQTDRKALQEAMGRITVVNQNYEDYLSVCESDSVDIVLFDPMFRHTIQASKAMQSLKPLTNNAALSAKAVKEAVRVARKGVFLKERPQSGEFERLGFTIRHRSSRFAWGIIKP</sequence>
<accession>A0A926NG39</accession>
<protein>
    <submittedName>
        <fullName evidence="1">Class I SAM-dependent methyltransferase</fullName>
    </submittedName>
</protein>
<keyword evidence="2" id="KW-1185">Reference proteome</keyword>
<reference evidence="1" key="1">
    <citation type="submission" date="2020-09" db="EMBL/GenBank/DDBJ databases">
        <title>A novel bacterium of genus Hazenella, isolated from South China Sea.</title>
        <authorList>
            <person name="Huang H."/>
            <person name="Mo K."/>
            <person name="Hu Y."/>
        </authorList>
    </citation>
    <scope>NUCLEOTIDE SEQUENCE</scope>
    <source>
        <strain evidence="1">IB182357</strain>
    </source>
</reference>
<dbReference type="Gene3D" id="3.40.50.150">
    <property type="entry name" value="Vaccinia Virus protein VP39"/>
    <property type="match status" value="1"/>
</dbReference>
<comment type="caution">
    <text evidence="1">The sequence shown here is derived from an EMBL/GenBank/DDBJ whole genome shotgun (WGS) entry which is preliminary data.</text>
</comment>
<keyword evidence="1" id="KW-0808">Transferase</keyword>
<dbReference type="InterPro" id="IPR029063">
    <property type="entry name" value="SAM-dependent_MTases_sf"/>
</dbReference>
<dbReference type="PANTHER" id="PTHR36112">
    <property type="entry name" value="RIBOSOMAL RNA SMALL SUBUNIT METHYLTRANSFERASE J"/>
    <property type="match status" value="1"/>
</dbReference>
<organism evidence="1 2">
    <name type="scientific">Polycladospora coralii</name>
    <dbReference type="NCBI Taxonomy" id="2771432"/>
    <lineage>
        <taxon>Bacteria</taxon>
        <taxon>Bacillati</taxon>
        <taxon>Bacillota</taxon>
        <taxon>Bacilli</taxon>
        <taxon>Bacillales</taxon>
        <taxon>Thermoactinomycetaceae</taxon>
        <taxon>Polycladospora</taxon>
    </lineage>
</organism>
<dbReference type="Proteomes" id="UP000661691">
    <property type="component" value="Unassembled WGS sequence"/>
</dbReference>